<protein>
    <submittedName>
        <fullName evidence="2">Uncharacterized protein</fullName>
    </submittedName>
</protein>
<dbReference type="RefSeq" id="WP_011563910.1">
    <property type="nucleotide sequence ID" value="NC_008148.1"/>
</dbReference>
<name>Q1AXI6_RUBXD</name>
<dbReference type="AlphaFoldDB" id="Q1AXI6"/>
<keyword evidence="3" id="KW-1185">Reference proteome</keyword>
<dbReference type="OrthoDB" id="3691511at2"/>
<feature type="transmembrane region" description="Helical" evidence="1">
    <location>
        <begin position="110"/>
        <end position="130"/>
    </location>
</feature>
<evidence type="ECO:0000313" key="2">
    <source>
        <dbReference type="EMBL" id="ABG03892.1"/>
    </source>
</evidence>
<dbReference type="STRING" id="266117.Rxyl_0925"/>
<accession>Q1AXI6</accession>
<organism evidence="2 3">
    <name type="scientific">Rubrobacter xylanophilus (strain DSM 9941 / JCM 11954 / NBRC 16129 / PRD-1)</name>
    <dbReference type="NCBI Taxonomy" id="266117"/>
    <lineage>
        <taxon>Bacteria</taxon>
        <taxon>Bacillati</taxon>
        <taxon>Actinomycetota</taxon>
        <taxon>Rubrobacteria</taxon>
        <taxon>Rubrobacterales</taxon>
        <taxon>Rubrobacteraceae</taxon>
        <taxon>Rubrobacter</taxon>
    </lineage>
</organism>
<dbReference type="eggNOG" id="ENOG5032V8Z">
    <property type="taxonomic scope" value="Bacteria"/>
</dbReference>
<gene>
    <name evidence="2" type="ordered locus">Rxyl_0925</name>
</gene>
<feature type="transmembrane region" description="Helical" evidence="1">
    <location>
        <begin position="12"/>
        <end position="34"/>
    </location>
</feature>
<dbReference type="HOGENOM" id="CLU_1495158_0_0_11"/>
<keyword evidence="1" id="KW-0472">Membrane</keyword>
<evidence type="ECO:0000256" key="1">
    <source>
        <dbReference type="SAM" id="Phobius"/>
    </source>
</evidence>
<sequence>MSASSARLIAEVAFPGAAIGLGAGVVAGGVAAVAGLSPGYVALTTLGLGLPLALFGAGYDLLLASGRLRLGGVTPAVLYWLPAFPVSRLIHEMLLDVGLGREVGLPEALLPFLAYQAILSAGFAIGFLWLHEHLGPLWWPRIRDHNPVAARYVSLYTRQAAALESRKRAGGESSRKKRGR</sequence>
<dbReference type="EMBL" id="CP000386">
    <property type="protein sequence ID" value="ABG03892.1"/>
    <property type="molecule type" value="Genomic_DNA"/>
</dbReference>
<proteinExistence type="predicted"/>
<feature type="transmembrane region" description="Helical" evidence="1">
    <location>
        <begin position="40"/>
        <end position="63"/>
    </location>
</feature>
<dbReference type="Proteomes" id="UP000006637">
    <property type="component" value="Chromosome"/>
</dbReference>
<feature type="transmembrane region" description="Helical" evidence="1">
    <location>
        <begin position="70"/>
        <end position="90"/>
    </location>
</feature>
<reference evidence="2 3" key="1">
    <citation type="submission" date="2006-06" db="EMBL/GenBank/DDBJ databases">
        <title>Complete sequence of Rubrobacter xylanophilus DSM 9941.</title>
        <authorList>
            <consortium name="US DOE Joint Genome Institute"/>
            <person name="Copeland A."/>
            <person name="Lucas S."/>
            <person name="Lapidus A."/>
            <person name="Barry K."/>
            <person name="Detter J.C."/>
            <person name="Glavina del Rio T."/>
            <person name="Hammon N."/>
            <person name="Israni S."/>
            <person name="Dalin E."/>
            <person name="Tice H."/>
            <person name="Pitluck S."/>
            <person name="Munk A.C."/>
            <person name="Brettin T."/>
            <person name="Bruce D."/>
            <person name="Han C."/>
            <person name="Tapia R."/>
            <person name="Gilna P."/>
            <person name="Schmutz J."/>
            <person name="Larimer F."/>
            <person name="Land M."/>
            <person name="Hauser L."/>
            <person name="Kyrpides N."/>
            <person name="Lykidis A."/>
            <person name="da Costa M.S."/>
            <person name="Rainey F.A."/>
            <person name="Empadinhas N."/>
            <person name="Jolivet E."/>
            <person name="Battista J.R."/>
            <person name="Richardson P."/>
        </authorList>
    </citation>
    <scope>NUCLEOTIDE SEQUENCE [LARGE SCALE GENOMIC DNA]</scope>
    <source>
        <strain evidence="3">DSM 9941 / JCM 11954 / NBRC 16129 / PRD-1</strain>
    </source>
</reference>
<dbReference type="KEGG" id="rxy:Rxyl_0925"/>
<keyword evidence="1" id="KW-1133">Transmembrane helix</keyword>
<evidence type="ECO:0000313" key="3">
    <source>
        <dbReference type="Proteomes" id="UP000006637"/>
    </source>
</evidence>
<keyword evidence="1" id="KW-0812">Transmembrane</keyword>